<accession>A0A327ZR19</accession>
<gene>
    <name evidence="7" type="ORF">B0I29_101608</name>
</gene>
<dbReference type="RefSeq" id="WP_111647224.1">
    <property type="nucleotide sequence ID" value="NZ_JACHWI010000001.1"/>
</dbReference>
<evidence type="ECO:0000256" key="1">
    <source>
        <dbReference type="ARBA" id="ARBA00022491"/>
    </source>
</evidence>
<dbReference type="InterPro" id="IPR036271">
    <property type="entry name" value="Tet_transcr_reg_TetR-rel_C_sf"/>
</dbReference>
<organism evidence="7 8">
    <name type="scientific">Actinoplanes lutulentus</name>
    <dbReference type="NCBI Taxonomy" id="1287878"/>
    <lineage>
        <taxon>Bacteria</taxon>
        <taxon>Bacillati</taxon>
        <taxon>Actinomycetota</taxon>
        <taxon>Actinomycetes</taxon>
        <taxon>Micromonosporales</taxon>
        <taxon>Micromonosporaceae</taxon>
        <taxon>Actinoplanes</taxon>
    </lineage>
</organism>
<feature type="domain" description="HTH tetR-type" evidence="6">
    <location>
        <begin position="6"/>
        <end position="66"/>
    </location>
</feature>
<dbReference type="EMBL" id="QLMJ01000001">
    <property type="protein sequence ID" value="RAK43478.1"/>
    <property type="molecule type" value="Genomic_DNA"/>
</dbReference>
<evidence type="ECO:0000313" key="7">
    <source>
        <dbReference type="EMBL" id="RAK43478.1"/>
    </source>
</evidence>
<feature type="DNA-binding region" description="H-T-H motif" evidence="5">
    <location>
        <begin position="29"/>
        <end position="48"/>
    </location>
</feature>
<dbReference type="GO" id="GO:0000976">
    <property type="term" value="F:transcription cis-regulatory region binding"/>
    <property type="evidence" value="ECO:0007669"/>
    <property type="project" value="TreeGrafter"/>
</dbReference>
<dbReference type="GO" id="GO:0003700">
    <property type="term" value="F:DNA-binding transcription factor activity"/>
    <property type="evidence" value="ECO:0007669"/>
    <property type="project" value="TreeGrafter"/>
</dbReference>
<keyword evidence="4" id="KW-0804">Transcription</keyword>
<dbReference type="InterPro" id="IPR039538">
    <property type="entry name" value="BetI_C"/>
</dbReference>
<name>A0A327ZR19_9ACTN</name>
<dbReference type="InterPro" id="IPR050109">
    <property type="entry name" value="HTH-type_TetR-like_transc_reg"/>
</dbReference>
<keyword evidence="3 5" id="KW-0238">DNA-binding</keyword>
<dbReference type="InterPro" id="IPR001647">
    <property type="entry name" value="HTH_TetR"/>
</dbReference>
<dbReference type="Proteomes" id="UP000249341">
    <property type="component" value="Unassembled WGS sequence"/>
</dbReference>
<reference evidence="7 8" key="1">
    <citation type="submission" date="2018-06" db="EMBL/GenBank/DDBJ databases">
        <title>Genomic Encyclopedia of Type Strains, Phase III (KMG-III): the genomes of soil and plant-associated and newly described type strains.</title>
        <authorList>
            <person name="Whitman W."/>
        </authorList>
    </citation>
    <scope>NUCLEOTIDE SEQUENCE [LARGE SCALE GENOMIC DNA]</scope>
    <source>
        <strain evidence="7 8">CGMCC 4.7090</strain>
    </source>
</reference>
<keyword evidence="8" id="KW-1185">Reference proteome</keyword>
<evidence type="ECO:0000256" key="4">
    <source>
        <dbReference type="ARBA" id="ARBA00023163"/>
    </source>
</evidence>
<evidence type="ECO:0000256" key="5">
    <source>
        <dbReference type="PROSITE-ProRule" id="PRU00335"/>
    </source>
</evidence>
<evidence type="ECO:0000256" key="2">
    <source>
        <dbReference type="ARBA" id="ARBA00023015"/>
    </source>
</evidence>
<dbReference type="AlphaFoldDB" id="A0A327ZR19"/>
<sequence length="198" mass="22243">MSTKRQGKKAEIARAAIRPLSVQGVHNVRLSDIGASLGMTGAHLLYYFESKNDLFTASMRIVEQDLRTRIYEAFATMESGRERWEWLLDTGAPTGLDDSGLLLWLGAWNEAVHSEDFHKLITELESDWQGLLRETLRYAIGRGELPADLDVDPIVEGVSALLDGLTIRVVIGYRPIDHDAAMAIVRRFVNPQLPWRNA</sequence>
<dbReference type="Gene3D" id="1.10.357.10">
    <property type="entry name" value="Tetracycline Repressor, domain 2"/>
    <property type="match status" value="1"/>
</dbReference>
<keyword evidence="2" id="KW-0805">Transcription regulation</keyword>
<keyword evidence="1" id="KW-0678">Repressor</keyword>
<evidence type="ECO:0000259" key="6">
    <source>
        <dbReference type="PROSITE" id="PS50977"/>
    </source>
</evidence>
<dbReference type="Pfam" id="PF00440">
    <property type="entry name" value="TetR_N"/>
    <property type="match status" value="1"/>
</dbReference>
<protein>
    <submittedName>
        <fullName evidence="7">TetR family transcriptional regulator</fullName>
    </submittedName>
</protein>
<dbReference type="PANTHER" id="PTHR30055">
    <property type="entry name" value="HTH-TYPE TRANSCRIPTIONAL REGULATOR RUTR"/>
    <property type="match status" value="1"/>
</dbReference>
<evidence type="ECO:0000256" key="3">
    <source>
        <dbReference type="ARBA" id="ARBA00023125"/>
    </source>
</evidence>
<dbReference type="InterPro" id="IPR009057">
    <property type="entry name" value="Homeodomain-like_sf"/>
</dbReference>
<dbReference type="Pfam" id="PF13977">
    <property type="entry name" value="TetR_C_6"/>
    <property type="match status" value="1"/>
</dbReference>
<dbReference type="PROSITE" id="PS50977">
    <property type="entry name" value="HTH_TETR_2"/>
    <property type="match status" value="1"/>
</dbReference>
<dbReference type="SUPFAM" id="SSF48498">
    <property type="entry name" value="Tetracyclin repressor-like, C-terminal domain"/>
    <property type="match status" value="1"/>
</dbReference>
<dbReference type="OrthoDB" id="3777289at2"/>
<dbReference type="SUPFAM" id="SSF46689">
    <property type="entry name" value="Homeodomain-like"/>
    <property type="match status" value="1"/>
</dbReference>
<evidence type="ECO:0000313" key="8">
    <source>
        <dbReference type="Proteomes" id="UP000249341"/>
    </source>
</evidence>
<comment type="caution">
    <text evidence="7">The sequence shown here is derived from an EMBL/GenBank/DDBJ whole genome shotgun (WGS) entry which is preliminary data.</text>
</comment>
<proteinExistence type="predicted"/>
<dbReference type="PANTHER" id="PTHR30055:SF200">
    <property type="entry name" value="HTH-TYPE TRANSCRIPTIONAL REPRESSOR BDCR"/>
    <property type="match status" value="1"/>
</dbReference>